<evidence type="ECO:0000313" key="1">
    <source>
        <dbReference type="EMBL" id="SVD99449.1"/>
    </source>
</evidence>
<dbReference type="Gene3D" id="3.30.360.10">
    <property type="entry name" value="Dihydrodipicolinate Reductase, domain 2"/>
    <property type="match status" value="1"/>
</dbReference>
<name>A0A382ZW03_9ZZZZ</name>
<dbReference type="EMBL" id="UINC01186968">
    <property type="protein sequence ID" value="SVD99449.1"/>
    <property type="molecule type" value="Genomic_DNA"/>
</dbReference>
<evidence type="ECO:0008006" key="2">
    <source>
        <dbReference type="Google" id="ProtNLM"/>
    </source>
</evidence>
<feature type="non-terminal residue" evidence="1">
    <location>
        <position position="1"/>
    </location>
</feature>
<dbReference type="AlphaFoldDB" id="A0A382ZW03"/>
<accession>A0A382ZW03</accession>
<dbReference type="SUPFAM" id="SSF55347">
    <property type="entry name" value="Glyceraldehyde-3-phosphate dehydrogenase-like, C-terminal domain"/>
    <property type="match status" value="1"/>
</dbReference>
<organism evidence="1">
    <name type="scientific">marine metagenome</name>
    <dbReference type="NCBI Taxonomy" id="408172"/>
    <lineage>
        <taxon>unclassified sequences</taxon>
        <taxon>metagenomes</taxon>
        <taxon>ecological metagenomes</taxon>
    </lineage>
</organism>
<feature type="non-terminal residue" evidence="1">
    <location>
        <position position="255"/>
    </location>
</feature>
<reference evidence="1" key="1">
    <citation type="submission" date="2018-05" db="EMBL/GenBank/DDBJ databases">
        <authorList>
            <person name="Lanie J.A."/>
            <person name="Ng W.-L."/>
            <person name="Kazmierczak K.M."/>
            <person name="Andrzejewski T.M."/>
            <person name="Davidsen T.M."/>
            <person name="Wayne K.J."/>
            <person name="Tettelin H."/>
            <person name="Glass J.I."/>
            <person name="Rusch D."/>
            <person name="Podicherti R."/>
            <person name="Tsui H.-C.T."/>
            <person name="Winkler M.E."/>
        </authorList>
    </citation>
    <scope>NUCLEOTIDE SEQUENCE</scope>
</reference>
<gene>
    <name evidence="1" type="ORF">METZ01_LOCUS452303</name>
</gene>
<protein>
    <recommendedName>
        <fullName evidence="2">Gfo/Idh/MocA-like oxidoreductase N-terminal domain-containing protein</fullName>
    </recommendedName>
</protein>
<proteinExistence type="predicted"/>
<sequence length="255" mass="27995">YVSGRFAGKAALPCFARACILLRCYLPSQVPKSLAPTQPQNRTTGISEEGSLTERMGVAIIGDRDCDAHLTAIQQCAHVEHVPADARAPEPILHDPAIHAIAVCTPPAQRAYWLDAALASDRWVVTPLTSVPTARSASRLRVDAPLLWTKAEAELAERAGWVGDVSYVRARMRIPHRWLLGEGLLPRWGGWLVWLLQRCVGRLDVVQARLRNYRGDQPAEDHVLAVLGFNHGVEGHLEIDTLGDAADWQVDVMGS</sequence>